<dbReference type="Proteomes" id="UP000777438">
    <property type="component" value="Unassembled WGS sequence"/>
</dbReference>
<dbReference type="AlphaFoldDB" id="A0A9P8W3R2"/>
<protein>
    <submittedName>
        <fullName evidence="1">Uncharacterized protein</fullName>
    </submittedName>
</protein>
<dbReference type="OrthoDB" id="4826573at2759"/>
<name>A0A9P8W3R2_9HYPO</name>
<evidence type="ECO:0000313" key="1">
    <source>
        <dbReference type="EMBL" id="KAH6886936.1"/>
    </source>
</evidence>
<comment type="caution">
    <text evidence="1">The sequence shown here is derived from an EMBL/GenBank/DDBJ whole genome shotgun (WGS) entry which is preliminary data.</text>
</comment>
<accession>A0A9P8W3R2</accession>
<sequence>MAQEAASAGRTKSLVNDIGVNLVEAVQALSQLTDALVESPRIHQAVLEAHEESRAKTDLCDLSTIVSMDIDHSKLRKIQDLTSQFSRDVHDIWQNGTARGRVQTRQ</sequence>
<dbReference type="EMBL" id="JAGPYM010000015">
    <property type="protein sequence ID" value="KAH6886936.1"/>
    <property type="molecule type" value="Genomic_DNA"/>
</dbReference>
<proteinExistence type="predicted"/>
<evidence type="ECO:0000313" key="2">
    <source>
        <dbReference type="Proteomes" id="UP000777438"/>
    </source>
</evidence>
<organism evidence="1 2">
    <name type="scientific">Thelonectria olida</name>
    <dbReference type="NCBI Taxonomy" id="1576542"/>
    <lineage>
        <taxon>Eukaryota</taxon>
        <taxon>Fungi</taxon>
        <taxon>Dikarya</taxon>
        <taxon>Ascomycota</taxon>
        <taxon>Pezizomycotina</taxon>
        <taxon>Sordariomycetes</taxon>
        <taxon>Hypocreomycetidae</taxon>
        <taxon>Hypocreales</taxon>
        <taxon>Nectriaceae</taxon>
        <taxon>Thelonectria</taxon>
    </lineage>
</organism>
<keyword evidence="2" id="KW-1185">Reference proteome</keyword>
<gene>
    <name evidence="1" type="ORF">B0T10DRAFT_76159</name>
</gene>
<reference evidence="1 2" key="1">
    <citation type="journal article" date="2021" name="Nat. Commun.">
        <title>Genetic determinants of endophytism in the Arabidopsis root mycobiome.</title>
        <authorList>
            <person name="Mesny F."/>
            <person name="Miyauchi S."/>
            <person name="Thiergart T."/>
            <person name="Pickel B."/>
            <person name="Atanasova L."/>
            <person name="Karlsson M."/>
            <person name="Huettel B."/>
            <person name="Barry K.W."/>
            <person name="Haridas S."/>
            <person name="Chen C."/>
            <person name="Bauer D."/>
            <person name="Andreopoulos W."/>
            <person name="Pangilinan J."/>
            <person name="LaButti K."/>
            <person name="Riley R."/>
            <person name="Lipzen A."/>
            <person name="Clum A."/>
            <person name="Drula E."/>
            <person name="Henrissat B."/>
            <person name="Kohler A."/>
            <person name="Grigoriev I.V."/>
            <person name="Martin F.M."/>
            <person name="Hacquard S."/>
        </authorList>
    </citation>
    <scope>NUCLEOTIDE SEQUENCE [LARGE SCALE GENOMIC DNA]</scope>
    <source>
        <strain evidence="1 2">MPI-CAGE-CH-0241</strain>
    </source>
</reference>